<comment type="pathway">
    <text evidence="11">Phospholipid metabolism; phosphatidylethanolamine biosynthesis; phosphatidylethanolamine from CDP-diacylglycerol: step 2/2.</text>
</comment>
<comment type="cofactor">
    <cofactor evidence="11">
        <name>pyruvate</name>
        <dbReference type="ChEBI" id="CHEBI:15361"/>
    </cofactor>
    <text evidence="11">Binds 1 pyruvoyl group covalently per subunit.</text>
</comment>
<keyword evidence="14" id="KW-1185">Reference proteome</keyword>
<comment type="caution">
    <text evidence="13">The sequence shown here is derived from an EMBL/GenBank/DDBJ whole genome shotgun (WGS) entry which is preliminary data.</text>
</comment>
<feature type="active site" description="Schiff-base intermediate with substrate; via pyruvic acid" evidence="11">
    <location>
        <position position="202"/>
    </location>
</feature>
<dbReference type="NCBIfam" id="NF003677">
    <property type="entry name" value="PRK05305.1-1"/>
    <property type="match status" value="1"/>
</dbReference>
<comment type="similarity">
    <text evidence="11">Belongs to the phosphatidylserine decarboxylase family. PSD-A subfamily.</text>
</comment>
<evidence type="ECO:0000256" key="6">
    <source>
        <dbReference type="ARBA" id="ARBA00023145"/>
    </source>
</evidence>
<keyword evidence="6 11" id="KW-0865">Zymogen</keyword>
<evidence type="ECO:0000256" key="8">
    <source>
        <dbReference type="ARBA" id="ARBA00023239"/>
    </source>
</evidence>
<comment type="PTM">
    <text evidence="11">Is synthesized initially as an inactive proenzyme. Formation of the active enzyme involves a self-maturation process in which the active site pyruvoyl group is generated from an internal serine residue via an autocatalytic post-translational modification. Two non-identical subunits are generated from the proenzyme in this reaction, and the pyruvate is formed at the N-terminus of the alpha chain, which is derived from the carboxyl end of the proenzyme. The post-translation cleavage follows an unusual pathway, termed non-hydrolytic serinolysis, in which the side chain hydroxyl group of the serine supplies its oxygen atom to form the C-terminus of the beta chain, while the remainder of the serine residue undergoes an oxidative deamination to produce ammonia and the pyruvoyl prosthetic group on the alpha chain.</text>
</comment>
<feature type="modified residue" description="Pyruvic acid (Ser); by autocatalysis" evidence="11">
    <location>
        <position position="202"/>
    </location>
</feature>
<name>A0ABT7AKG1_9HYPH</name>
<evidence type="ECO:0000256" key="12">
    <source>
        <dbReference type="SAM" id="Phobius"/>
    </source>
</evidence>
<protein>
    <recommendedName>
        <fullName evidence="11">Phosphatidylserine decarboxylase proenzyme</fullName>
        <ecNumber evidence="11">4.1.1.65</ecNumber>
    </recommendedName>
    <component>
        <recommendedName>
            <fullName evidence="11">Phosphatidylserine decarboxylase alpha chain</fullName>
        </recommendedName>
    </component>
    <component>
        <recommendedName>
            <fullName evidence="11">Phosphatidylserine decarboxylase beta chain</fullName>
        </recommendedName>
    </component>
</protein>
<dbReference type="NCBIfam" id="NF003678">
    <property type="entry name" value="PRK05305.1-2"/>
    <property type="match status" value="1"/>
</dbReference>
<reference evidence="13 14" key="1">
    <citation type="submission" date="2023-05" db="EMBL/GenBank/DDBJ databases">
        <title>Chelatococcus sp. nov., a moderately thermophilic bacterium isolated from hot spring microbial mat.</title>
        <authorList>
            <person name="Hu C.-J."/>
            <person name="Li W.-J."/>
        </authorList>
    </citation>
    <scope>NUCLEOTIDE SEQUENCE [LARGE SCALE GENOMIC DNA]</scope>
    <source>
        <strain evidence="13 14">SYSU G07232</strain>
    </source>
</reference>
<dbReference type="RefSeq" id="WP_283741877.1">
    <property type="nucleotide sequence ID" value="NZ_JASJEV010000013.1"/>
</dbReference>
<evidence type="ECO:0000256" key="4">
    <source>
        <dbReference type="ARBA" id="ARBA00023098"/>
    </source>
</evidence>
<comment type="catalytic activity">
    <reaction evidence="11">
        <text>a 1,2-diacyl-sn-glycero-3-phospho-L-serine + H(+) = a 1,2-diacyl-sn-glycero-3-phosphoethanolamine + CO2</text>
        <dbReference type="Rhea" id="RHEA:20828"/>
        <dbReference type="ChEBI" id="CHEBI:15378"/>
        <dbReference type="ChEBI" id="CHEBI:16526"/>
        <dbReference type="ChEBI" id="CHEBI:57262"/>
        <dbReference type="ChEBI" id="CHEBI:64612"/>
        <dbReference type="EC" id="4.1.1.65"/>
    </reaction>
</comment>
<evidence type="ECO:0000256" key="11">
    <source>
        <dbReference type="HAMAP-Rule" id="MF_00664"/>
    </source>
</evidence>
<dbReference type="NCBIfam" id="NF003685">
    <property type="entry name" value="PRK05305.2-5"/>
    <property type="match status" value="1"/>
</dbReference>
<dbReference type="PANTHER" id="PTHR35809:SF1">
    <property type="entry name" value="ARCHAETIDYLSERINE DECARBOXYLASE PROENZYME-RELATED"/>
    <property type="match status" value="1"/>
</dbReference>
<keyword evidence="4 11" id="KW-0443">Lipid metabolism</keyword>
<keyword evidence="9 11" id="KW-1208">Phospholipid metabolism</keyword>
<keyword evidence="5 11" id="KW-0472">Membrane</keyword>
<keyword evidence="2 11" id="KW-0444">Lipid biosynthesis</keyword>
<dbReference type="InterPro" id="IPR003817">
    <property type="entry name" value="PS_Dcarbxylase"/>
</dbReference>
<evidence type="ECO:0000256" key="1">
    <source>
        <dbReference type="ARBA" id="ARBA00022475"/>
    </source>
</evidence>
<evidence type="ECO:0000256" key="3">
    <source>
        <dbReference type="ARBA" id="ARBA00022793"/>
    </source>
</evidence>
<dbReference type="InterPro" id="IPR033175">
    <property type="entry name" value="PSD-A"/>
</dbReference>
<dbReference type="EC" id="4.1.1.65" evidence="11"/>
<keyword evidence="12" id="KW-1133">Transmembrane helix</keyword>
<proteinExistence type="inferred from homology"/>
<evidence type="ECO:0000313" key="13">
    <source>
        <dbReference type="EMBL" id="MDJ1159867.1"/>
    </source>
</evidence>
<accession>A0ABT7AKG1</accession>
<dbReference type="GO" id="GO:0004609">
    <property type="term" value="F:phosphatidylserine decarboxylase activity"/>
    <property type="evidence" value="ECO:0007669"/>
    <property type="project" value="UniProtKB-EC"/>
</dbReference>
<feature type="chain" id="PRO_5044909025" description="Phosphatidylserine decarboxylase beta chain" evidence="11">
    <location>
        <begin position="1"/>
        <end position="201"/>
    </location>
</feature>
<feature type="chain" id="PRO_5044909024" description="Phosphatidylserine decarboxylase alpha chain" evidence="11">
    <location>
        <begin position="202"/>
        <end position="244"/>
    </location>
</feature>
<dbReference type="NCBIfam" id="NF003679">
    <property type="entry name" value="PRK05305.1-3"/>
    <property type="match status" value="1"/>
</dbReference>
<dbReference type="Pfam" id="PF02666">
    <property type="entry name" value="PS_Dcarbxylase"/>
    <property type="match status" value="1"/>
</dbReference>
<keyword evidence="7 11" id="KW-0594">Phospholipid biosynthesis</keyword>
<dbReference type="EMBL" id="JASJEV010000013">
    <property type="protein sequence ID" value="MDJ1159867.1"/>
    <property type="molecule type" value="Genomic_DNA"/>
</dbReference>
<organism evidence="13 14">
    <name type="scientific">Chelatococcus albus</name>
    <dbReference type="NCBI Taxonomy" id="3047466"/>
    <lineage>
        <taxon>Bacteria</taxon>
        <taxon>Pseudomonadati</taxon>
        <taxon>Pseudomonadota</taxon>
        <taxon>Alphaproteobacteria</taxon>
        <taxon>Hyphomicrobiales</taxon>
        <taxon>Chelatococcaceae</taxon>
        <taxon>Chelatococcus</taxon>
    </lineage>
</organism>
<evidence type="ECO:0000313" key="14">
    <source>
        <dbReference type="Proteomes" id="UP001321492"/>
    </source>
</evidence>
<evidence type="ECO:0000256" key="5">
    <source>
        <dbReference type="ARBA" id="ARBA00023136"/>
    </source>
</evidence>
<evidence type="ECO:0000256" key="7">
    <source>
        <dbReference type="ARBA" id="ARBA00023209"/>
    </source>
</evidence>
<keyword evidence="3 11" id="KW-0210">Decarboxylase</keyword>
<dbReference type="HAMAP" id="MF_00664">
    <property type="entry name" value="PS_decarb_PSD_A"/>
    <property type="match status" value="1"/>
</dbReference>
<evidence type="ECO:0000256" key="2">
    <source>
        <dbReference type="ARBA" id="ARBA00022516"/>
    </source>
</evidence>
<keyword evidence="1 11" id="KW-1003">Cell membrane</keyword>
<dbReference type="Proteomes" id="UP001321492">
    <property type="component" value="Unassembled WGS sequence"/>
</dbReference>
<feature type="site" description="Cleavage (non-hydrolytic); by autocatalysis" evidence="11">
    <location>
        <begin position="201"/>
        <end position="202"/>
    </location>
</feature>
<keyword evidence="8 11" id="KW-0456">Lyase</keyword>
<keyword evidence="10 11" id="KW-0670">Pyruvate</keyword>
<dbReference type="PANTHER" id="PTHR35809">
    <property type="entry name" value="ARCHAETIDYLSERINE DECARBOXYLASE PROENZYME-RELATED"/>
    <property type="match status" value="1"/>
</dbReference>
<comment type="subcellular location">
    <subcellularLocation>
        <location evidence="11">Cell membrane</location>
        <topology evidence="11">Peripheral membrane protein</topology>
    </subcellularLocation>
</comment>
<evidence type="ECO:0000256" key="10">
    <source>
        <dbReference type="ARBA" id="ARBA00023317"/>
    </source>
</evidence>
<gene>
    <name evidence="11" type="primary">psd</name>
    <name evidence="13" type="ORF">QNA08_16730</name>
</gene>
<comment type="function">
    <text evidence="11">Catalyzes the formation of phosphatidylethanolamine (PtdEtn) from phosphatidylserine (PtdSer).</text>
</comment>
<evidence type="ECO:0000256" key="9">
    <source>
        <dbReference type="ARBA" id="ARBA00023264"/>
    </source>
</evidence>
<sequence>MPDGTKRTERAAMSILDSVRRVLTPIHKEGYPFIAIAAVASLVLGHLWAPFGWAGLVITLWVCYFFRDPERVTPQREGLVVAPADGRISQIVAALPPPELGLSDEPLTRVSIFMDVFDCHVNRSPVAGRVEKIAYRPGLFINADLDKASEDNERNGLVIDSAGTRFGMVQIAGLVARRIVSFVKEGDTLAAGERFGLIRFGSRVDVYLPAGVLPLVGVGQRTVAGETVIADLRSTEGPRSFRAD</sequence>
<comment type="subunit">
    <text evidence="11">Heterodimer of a large membrane-associated beta subunit and a small pyruvoyl-containing alpha subunit.</text>
</comment>
<keyword evidence="12" id="KW-0812">Transmembrane</keyword>
<feature type="transmembrane region" description="Helical" evidence="12">
    <location>
        <begin position="33"/>
        <end position="66"/>
    </location>
</feature>